<keyword evidence="4" id="KW-1185">Reference proteome</keyword>
<dbReference type="GO" id="GO:0031982">
    <property type="term" value="C:vesicle"/>
    <property type="evidence" value="ECO:0007669"/>
    <property type="project" value="TreeGrafter"/>
</dbReference>
<name>A0A267FSU9_9PLAT</name>
<dbReference type="OrthoDB" id="6235294at2759"/>
<dbReference type="InterPro" id="IPR000010">
    <property type="entry name" value="Cystatin_dom"/>
</dbReference>
<dbReference type="InterPro" id="IPR046350">
    <property type="entry name" value="Cystatin_sf"/>
</dbReference>
<feature type="non-terminal residue" evidence="3">
    <location>
        <position position="1"/>
    </location>
</feature>
<dbReference type="EMBL" id="NIVC01000846">
    <property type="protein sequence ID" value="PAA76032.1"/>
    <property type="molecule type" value="Genomic_DNA"/>
</dbReference>
<dbReference type="SUPFAM" id="SSF54403">
    <property type="entry name" value="Cystatin/monellin"/>
    <property type="match status" value="1"/>
</dbReference>
<dbReference type="Proteomes" id="UP000215902">
    <property type="component" value="Unassembled WGS sequence"/>
</dbReference>
<comment type="caution">
    <text evidence="3">The sequence shown here is derived from an EMBL/GenBank/DDBJ whole genome shotgun (WGS) entry which is preliminary data.</text>
</comment>
<dbReference type="Gene3D" id="3.10.450.10">
    <property type="match status" value="1"/>
</dbReference>
<dbReference type="GO" id="GO:0004869">
    <property type="term" value="F:cysteine-type endopeptidase inhibitor activity"/>
    <property type="evidence" value="ECO:0007669"/>
    <property type="project" value="InterPro"/>
</dbReference>
<dbReference type="GO" id="GO:0005615">
    <property type="term" value="C:extracellular space"/>
    <property type="evidence" value="ECO:0007669"/>
    <property type="project" value="TreeGrafter"/>
</dbReference>
<gene>
    <name evidence="3" type="ORF">BOX15_Mlig027500g1</name>
</gene>
<dbReference type="PANTHER" id="PTHR46186">
    <property type="entry name" value="CYSTATIN"/>
    <property type="match status" value="1"/>
</dbReference>
<comment type="similarity">
    <text evidence="1">Belongs to the cystatin family.</text>
</comment>
<dbReference type="Pfam" id="PF00031">
    <property type="entry name" value="Cystatin"/>
    <property type="match status" value="1"/>
</dbReference>
<dbReference type="CDD" id="cd00042">
    <property type="entry name" value="CY"/>
    <property type="match status" value="1"/>
</dbReference>
<protein>
    <recommendedName>
        <fullName evidence="2">Cystatin domain-containing protein</fullName>
    </recommendedName>
</protein>
<sequence length="155" mass="17273">FWRFRNMKCVIMLSVVAFCLAGVAIGSLIGGKRPLTQEDVKSSEFRGALDMATLEMNRLSSHPRFHAVLNFVRGTKQVVAGVLYEFSIVLRATECENHEAQNLENLAKCAPVNLLGASEFHCDFKVLYQPWSGNSEYRVMSEPSCVSPREVPFAG</sequence>
<organism evidence="3 4">
    <name type="scientific">Macrostomum lignano</name>
    <dbReference type="NCBI Taxonomy" id="282301"/>
    <lineage>
        <taxon>Eukaryota</taxon>
        <taxon>Metazoa</taxon>
        <taxon>Spiralia</taxon>
        <taxon>Lophotrochozoa</taxon>
        <taxon>Platyhelminthes</taxon>
        <taxon>Rhabditophora</taxon>
        <taxon>Macrostomorpha</taxon>
        <taxon>Macrostomida</taxon>
        <taxon>Macrostomidae</taxon>
        <taxon>Macrostomum</taxon>
    </lineage>
</organism>
<accession>A0A267FSU9</accession>
<dbReference type="AlphaFoldDB" id="A0A267FSU9"/>
<feature type="domain" description="Cystatin" evidence="2">
    <location>
        <begin position="40"/>
        <end position="126"/>
    </location>
</feature>
<proteinExistence type="inferred from homology"/>
<dbReference type="GO" id="GO:0005737">
    <property type="term" value="C:cytoplasm"/>
    <property type="evidence" value="ECO:0007669"/>
    <property type="project" value="TreeGrafter"/>
</dbReference>
<dbReference type="PANTHER" id="PTHR46186:SF13">
    <property type="entry name" value="SI:BUSM1-57F23.1"/>
    <property type="match status" value="1"/>
</dbReference>
<evidence type="ECO:0000256" key="1">
    <source>
        <dbReference type="ARBA" id="ARBA00009403"/>
    </source>
</evidence>
<evidence type="ECO:0000259" key="2">
    <source>
        <dbReference type="Pfam" id="PF00031"/>
    </source>
</evidence>
<evidence type="ECO:0000313" key="4">
    <source>
        <dbReference type="Proteomes" id="UP000215902"/>
    </source>
</evidence>
<reference evidence="3 4" key="1">
    <citation type="submission" date="2017-06" db="EMBL/GenBank/DDBJ databases">
        <title>A platform for efficient transgenesis in Macrostomum lignano, a flatworm model organism for stem cell research.</title>
        <authorList>
            <person name="Berezikov E."/>
        </authorList>
    </citation>
    <scope>NUCLEOTIDE SEQUENCE [LARGE SCALE GENOMIC DNA]</scope>
    <source>
        <strain evidence="3">DV1</strain>
        <tissue evidence="3">Whole organism</tissue>
    </source>
</reference>
<evidence type="ECO:0000313" key="3">
    <source>
        <dbReference type="EMBL" id="PAA76032.1"/>
    </source>
</evidence>